<evidence type="ECO:0000313" key="2">
    <source>
        <dbReference type="Proteomes" id="UP000192343"/>
    </source>
</evidence>
<name>A0A1Y1RWE8_9SPIO</name>
<reference evidence="1 2" key="1">
    <citation type="submission" date="2017-03" db="EMBL/GenBank/DDBJ databases">
        <title>Draft Genome sequence of Marispirochaeta sp. strain JC444.</title>
        <authorList>
            <person name="Shivani Y."/>
            <person name="Subhash Y."/>
            <person name="Sasikala C."/>
            <person name="Ramana C."/>
        </authorList>
    </citation>
    <scope>NUCLEOTIDE SEQUENCE [LARGE SCALE GENOMIC DNA]</scope>
    <source>
        <strain evidence="1 2">JC444</strain>
    </source>
</reference>
<comment type="caution">
    <text evidence="1">The sequence shown here is derived from an EMBL/GenBank/DDBJ whole genome shotgun (WGS) entry which is preliminary data.</text>
</comment>
<proteinExistence type="predicted"/>
<organism evidence="1 2">
    <name type="scientific">Marispirochaeta aestuarii</name>
    <dbReference type="NCBI Taxonomy" id="1963862"/>
    <lineage>
        <taxon>Bacteria</taxon>
        <taxon>Pseudomonadati</taxon>
        <taxon>Spirochaetota</taxon>
        <taxon>Spirochaetia</taxon>
        <taxon>Spirochaetales</taxon>
        <taxon>Spirochaetaceae</taxon>
        <taxon>Marispirochaeta</taxon>
    </lineage>
</organism>
<sequence length="1022" mass="115867">MGAGPLHAAGKPEQDPLLEAREAYEARDYNRAILLTAEVMKEYPDYFDEAQSLIRAIRGAKIRYNNTFADLIDLYQDALRNRDDAGLSESYTIIKDLEELDPYPNEETAEGLVRAREATGNVYNRIRYTNIMDQALEQIRSGEFFQAVTTYMGGFNLALDIFRDKNYGEEPEAEADRLRTQAAVLGEEFTTYQDALAAAGSFIDQLSPDSTLDQLRVWAEDFSAEYENLSDLRWRIQGVMRGLEVLRLLILNEYAEDTEDEIYHLAYLILLHRGRSAVEEELGVNEGILGAVDGRWDKGLESASAAFREILSLLNEQAHTLYTQQRFSESLGVFQRLASVAGIVEELAQLWRAQIAPAPEPGTPEPDYRRLLESGEAPDYLKYYYDLETYARILGENAVDSVELAGLGAVFREQAEILSGTADVDLDTVAESRDFFDQRAGILGPLAVSLQERKSIPLLEDEYRELNVRRLGEHEERIAMLDTLYRNSSEEFMLIYTERRERELEARLASLRELETAGDSSLAGEEILFQGDSFLARYPDRALENYSLLNEGAENLLEDNQGFLAELRELPQWLQNRESIAASIAGVSDREETVSGLLLRSEQKSEEAVELIRIARQSRLDGERRYAEAQARVRSRQFNVNNPNAVENAISDSRDFFLASLQQQYDQLLDHRTDAIPGNSDNYDIQSLLSELAQAKRDYFLPQRDAALAEARQLIRQQDFEQASIVLNRAEDYHRQLDSEDYPEIVRLQEFVDRAINTSSAWYISKTDPLYAEMSQLLNLARRDYLTALERVRGGQRSGVETLLASAEEKLAAVQNTFPQNLEVGILQLQIQLLRSGDPAEQNRIIAEKFDQARSAFNAGDYQRSLALAKALQAIRPGYPGLESLIVEGEIATGQRVREPDPADVRAAEALYTEANSIWQNRIQDQYPAALESIQEAIARYTPFNPPNRYLDLKQQLEIRVDTSTAAILSAADQLQYQSALKAYQQGNFVQAKLIVDQLIQKGQNARNPRLLDLRRRIESRL</sequence>
<dbReference type="AlphaFoldDB" id="A0A1Y1RWE8"/>
<dbReference type="EMBL" id="MWQY01000013">
    <property type="protein sequence ID" value="ORC34497.1"/>
    <property type="molecule type" value="Genomic_DNA"/>
</dbReference>
<evidence type="ECO:0000313" key="1">
    <source>
        <dbReference type="EMBL" id="ORC34497.1"/>
    </source>
</evidence>
<gene>
    <name evidence="1" type="ORF">B4O97_12720</name>
</gene>
<dbReference type="STRING" id="1963862.B4O97_12720"/>
<dbReference type="Proteomes" id="UP000192343">
    <property type="component" value="Unassembled WGS sequence"/>
</dbReference>
<protein>
    <submittedName>
        <fullName evidence="1">Uncharacterized protein</fullName>
    </submittedName>
</protein>
<keyword evidence="2" id="KW-1185">Reference proteome</keyword>
<accession>A0A1Y1RWE8</accession>